<accession>A0ABV2K2Q0</accession>
<proteinExistence type="predicted"/>
<reference evidence="5 6" key="1">
    <citation type="submission" date="2024-06" db="EMBL/GenBank/DDBJ databases">
        <title>Sorghum-associated microbial communities from plants grown in Nebraska, USA.</title>
        <authorList>
            <person name="Schachtman D."/>
        </authorList>
    </citation>
    <scope>NUCLEOTIDE SEQUENCE [LARGE SCALE GENOMIC DNA]</scope>
    <source>
        <strain evidence="5 6">1288</strain>
    </source>
</reference>
<evidence type="ECO:0000256" key="3">
    <source>
        <dbReference type="SAM" id="MobiDB-lite"/>
    </source>
</evidence>
<keyword evidence="4" id="KW-0472">Membrane</keyword>
<protein>
    <submittedName>
        <fullName evidence="5">HlyD family secretion protein</fullName>
    </submittedName>
</protein>
<dbReference type="PANTHER" id="PTHR32347">
    <property type="entry name" value="EFFLUX SYSTEM COMPONENT YKNX-RELATED"/>
    <property type="match status" value="1"/>
</dbReference>
<comment type="subcellular location">
    <subcellularLocation>
        <location evidence="1">Cell envelope</location>
    </subcellularLocation>
</comment>
<name>A0ABV2K2Q0_SPOPS</name>
<dbReference type="EMBL" id="JBEPME010000001">
    <property type="protein sequence ID" value="MET3655365.1"/>
    <property type="molecule type" value="Genomic_DNA"/>
</dbReference>
<feature type="region of interest" description="Disordered" evidence="3">
    <location>
        <begin position="116"/>
        <end position="155"/>
    </location>
</feature>
<evidence type="ECO:0000256" key="4">
    <source>
        <dbReference type="SAM" id="Phobius"/>
    </source>
</evidence>
<dbReference type="RefSeq" id="WP_354312005.1">
    <property type="nucleotide sequence ID" value="NZ_JBEPME010000001.1"/>
</dbReference>
<evidence type="ECO:0000256" key="1">
    <source>
        <dbReference type="ARBA" id="ARBA00004196"/>
    </source>
</evidence>
<keyword evidence="4" id="KW-0812">Transmembrane</keyword>
<keyword evidence="4" id="KW-1133">Transmembrane helix</keyword>
<feature type="transmembrane region" description="Helical" evidence="4">
    <location>
        <begin position="7"/>
        <end position="25"/>
    </location>
</feature>
<evidence type="ECO:0000313" key="5">
    <source>
        <dbReference type="EMBL" id="MET3655365.1"/>
    </source>
</evidence>
<dbReference type="PANTHER" id="PTHR32347:SF23">
    <property type="entry name" value="BLL5650 PROTEIN"/>
    <property type="match status" value="1"/>
</dbReference>
<comment type="caution">
    <text evidence="5">The sequence shown here is derived from an EMBL/GenBank/DDBJ whole genome shotgun (WGS) entry which is preliminary data.</text>
</comment>
<feature type="compositionally biased region" description="Basic and acidic residues" evidence="3">
    <location>
        <begin position="143"/>
        <end position="155"/>
    </location>
</feature>
<keyword evidence="6" id="KW-1185">Reference proteome</keyword>
<evidence type="ECO:0000313" key="6">
    <source>
        <dbReference type="Proteomes" id="UP001549104"/>
    </source>
</evidence>
<dbReference type="InterPro" id="IPR050465">
    <property type="entry name" value="UPF0194_transport"/>
</dbReference>
<organism evidence="5 6">
    <name type="scientific">Sporosarcina psychrophila</name>
    <name type="common">Bacillus psychrophilus</name>
    <dbReference type="NCBI Taxonomy" id="1476"/>
    <lineage>
        <taxon>Bacteria</taxon>
        <taxon>Bacillati</taxon>
        <taxon>Bacillota</taxon>
        <taxon>Bacilli</taxon>
        <taxon>Bacillales</taxon>
        <taxon>Caryophanaceae</taxon>
        <taxon>Sporosarcina</taxon>
    </lineage>
</organism>
<gene>
    <name evidence="5" type="ORF">ABIC55_000449</name>
</gene>
<sequence>MNKVTNIAIAVAISAFLAVNFYLLFSDKSVITKSVYVERYERMTSSDHREELAKEGFVAPEETYTVYVGNDDTVDSWLVKEGDPVTVGEEIAILQTERAEGQRAVWEAEREALQQQTSSVRSMISGLESEREEAQSDSSSNVKRKDNVSENTTDKKVEVGLNVDVQVDVKQDGSFAQAIAAAEQDLAEIERQQTVVEAQLSQNPGRPALISPVDGIVSKVTRTGSTLSVDIFSSQKVIVTYAKNDEWQKIRNGDQVLIQGDSIENAVEGTVLSVSEAPASDNEWLQAYKELDETKVKNPLAYYEVRILTDATDQSVPFGTNVNAIVIVNEALDVTSVKEKWLHDLYKETAYAWIIDNEGRAKQVAIATPFTWETRAVVSQGLNLGDVVVYEPELATYGYSPTVFMSLPTELPSKKQWRAFGWKNYVKYILIR</sequence>
<dbReference type="Proteomes" id="UP001549104">
    <property type="component" value="Unassembled WGS sequence"/>
</dbReference>
<evidence type="ECO:0000256" key="2">
    <source>
        <dbReference type="ARBA" id="ARBA00023054"/>
    </source>
</evidence>
<keyword evidence="2" id="KW-0175">Coiled coil</keyword>